<dbReference type="GO" id="GO:0003824">
    <property type="term" value="F:catalytic activity"/>
    <property type="evidence" value="ECO:0007669"/>
    <property type="project" value="InterPro"/>
</dbReference>
<dbReference type="Proteomes" id="UP000324974">
    <property type="component" value="Chromosome"/>
</dbReference>
<dbReference type="SUPFAM" id="SSF74650">
    <property type="entry name" value="Galactose mutarotase-like"/>
    <property type="match status" value="1"/>
</dbReference>
<dbReference type="EMBL" id="CP042425">
    <property type="protein sequence ID" value="QEL14960.1"/>
    <property type="molecule type" value="Genomic_DNA"/>
</dbReference>
<dbReference type="InterPro" id="IPR014718">
    <property type="entry name" value="GH-type_carb-bd"/>
</dbReference>
<dbReference type="GO" id="GO:0030246">
    <property type="term" value="F:carbohydrate binding"/>
    <property type="evidence" value="ECO:0007669"/>
    <property type="project" value="InterPro"/>
</dbReference>
<dbReference type="AlphaFoldDB" id="A0A5C1A885"/>
<name>A0A5C1A885_9BACT</name>
<keyword evidence="1" id="KW-0732">Signal</keyword>
<feature type="chain" id="PRO_5022844435" evidence="1">
    <location>
        <begin position="19"/>
        <end position="319"/>
    </location>
</feature>
<gene>
    <name evidence="2" type="ORF">PX52LOC_01863</name>
</gene>
<sequence length="319" mass="35174">MSRFAFLTLLLLVAPAAAADYPTRTLKSNNLTVTVFEPDAEKGMYRGARFDWSGVFNVTFDGHKLYGPWLGEPSPKNPDSIVGPCEEFGMFTTPPGYDTAKVGETFLKIGVGQLEKPKEDGYRFLHGYKVVKPGTWVMTTRDGLIAFTQSVKTAAGYGYLYSKTVAVKGDTLTISHKLENTGIKLLHTDHYNHNFFNVDGDAVGPNYELEFPFVPTAVEPKDRFAEVVKFDGKKLTLTAALDKGTLHAGLTGFDATAATAGVTLRHKPSGVTVRVTGDRPVTRFNVWAMKTTLCPEPFVELKIKPGQSAAWQWKYEFSK</sequence>
<dbReference type="Gene3D" id="2.70.98.10">
    <property type="match status" value="1"/>
</dbReference>
<keyword evidence="3" id="KW-1185">Reference proteome</keyword>
<dbReference type="RefSeq" id="WP_168218882.1">
    <property type="nucleotide sequence ID" value="NZ_CP042425.1"/>
</dbReference>
<organism evidence="2 3">
    <name type="scientific">Limnoglobus roseus</name>
    <dbReference type="NCBI Taxonomy" id="2598579"/>
    <lineage>
        <taxon>Bacteria</taxon>
        <taxon>Pseudomonadati</taxon>
        <taxon>Planctomycetota</taxon>
        <taxon>Planctomycetia</taxon>
        <taxon>Gemmatales</taxon>
        <taxon>Gemmataceae</taxon>
        <taxon>Limnoglobus</taxon>
    </lineage>
</organism>
<dbReference type="KEGG" id="lrs:PX52LOC_01863"/>
<evidence type="ECO:0000313" key="2">
    <source>
        <dbReference type="EMBL" id="QEL14960.1"/>
    </source>
</evidence>
<accession>A0A5C1A885</accession>
<proteinExistence type="predicted"/>
<dbReference type="GO" id="GO:0005975">
    <property type="term" value="P:carbohydrate metabolic process"/>
    <property type="evidence" value="ECO:0007669"/>
    <property type="project" value="InterPro"/>
</dbReference>
<evidence type="ECO:0000256" key="1">
    <source>
        <dbReference type="SAM" id="SignalP"/>
    </source>
</evidence>
<protein>
    <submittedName>
        <fullName evidence="2">Uncharacterized protein</fullName>
    </submittedName>
</protein>
<reference evidence="3" key="1">
    <citation type="submission" date="2019-08" db="EMBL/GenBank/DDBJ databases">
        <title>Limnoglobus roseus gen. nov., sp. nov., a novel freshwater planctomycete with a giant genome from the family Gemmataceae.</title>
        <authorList>
            <person name="Kulichevskaya I.S."/>
            <person name="Naumoff D.G."/>
            <person name="Miroshnikov K."/>
            <person name="Ivanova A."/>
            <person name="Philippov D.A."/>
            <person name="Hakobyan A."/>
            <person name="Rijpstra I.C."/>
            <person name="Sinninghe Damste J.S."/>
            <person name="Liesack W."/>
            <person name="Dedysh S.N."/>
        </authorList>
    </citation>
    <scope>NUCLEOTIDE SEQUENCE [LARGE SCALE GENOMIC DNA]</scope>
    <source>
        <strain evidence="3">PX52</strain>
    </source>
</reference>
<dbReference type="InterPro" id="IPR011013">
    <property type="entry name" value="Gal_mutarotase_sf_dom"/>
</dbReference>
<feature type="signal peptide" evidence="1">
    <location>
        <begin position="1"/>
        <end position="18"/>
    </location>
</feature>
<evidence type="ECO:0000313" key="3">
    <source>
        <dbReference type="Proteomes" id="UP000324974"/>
    </source>
</evidence>